<dbReference type="EMBL" id="FOKG01000028">
    <property type="protein sequence ID" value="SFB61669.1"/>
    <property type="molecule type" value="Genomic_DNA"/>
</dbReference>
<dbReference type="AlphaFoldDB" id="A0A1I1CGA6"/>
<proteinExistence type="predicted"/>
<sequence>MQLQLYLSRNLAFLTAAATSAAPFTALTTSTVSLRATDANE</sequence>
<keyword evidence="1" id="KW-0732">Signal</keyword>
<reference evidence="3" key="1">
    <citation type="submission" date="2016-10" db="EMBL/GenBank/DDBJ databases">
        <authorList>
            <person name="Varghese N."/>
            <person name="Submissions S."/>
        </authorList>
    </citation>
    <scope>NUCLEOTIDE SEQUENCE [LARGE SCALE GENOMIC DNA]</scope>
    <source>
        <strain evidence="3">CGMCC 4.3568</strain>
    </source>
</reference>
<feature type="chain" id="PRO_5039691845" evidence="1">
    <location>
        <begin position="22"/>
        <end position="41"/>
    </location>
</feature>
<dbReference type="Proteomes" id="UP000243799">
    <property type="component" value="Unassembled WGS sequence"/>
</dbReference>
<evidence type="ECO:0000313" key="3">
    <source>
        <dbReference type="Proteomes" id="UP000243799"/>
    </source>
</evidence>
<feature type="signal peptide" evidence="1">
    <location>
        <begin position="1"/>
        <end position="21"/>
    </location>
</feature>
<protein>
    <submittedName>
        <fullName evidence="2">Uncharacterized protein</fullName>
    </submittedName>
</protein>
<gene>
    <name evidence="2" type="ORF">SAMN05216266_12865</name>
</gene>
<name>A0A1I1CGA6_9PSEU</name>
<dbReference type="RefSeq" id="WP_281245770.1">
    <property type="nucleotide sequence ID" value="NZ_FOKG01000028.1"/>
</dbReference>
<evidence type="ECO:0000256" key="1">
    <source>
        <dbReference type="SAM" id="SignalP"/>
    </source>
</evidence>
<evidence type="ECO:0000313" key="2">
    <source>
        <dbReference type="EMBL" id="SFB61669.1"/>
    </source>
</evidence>
<accession>A0A1I1CGA6</accession>
<keyword evidence="3" id="KW-1185">Reference proteome</keyword>
<organism evidence="2 3">
    <name type="scientific">Amycolatopsis marina</name>
    <dbReference type="NCBI Taxonomy" id="490629"/>
    <lineage>
        <taxon>Bacteria</taxon>
        <taxon>Bacillati</taxon>
        <taxon>Actinomycetota</taxon>
        <taxon>Actinomycetes</taxon>
        <taxon>Pseudonocardiales</taxon>
        <taxon>Pseudonocardiaceae</taxon>
        <taxon>Amycolatopsis</taxon>
    </lineage>
</organism>